<dbReference type="Proteomes" id="UP000638648">
    <property type="component" value="Unassembled WGS sequence"/>
</dbReference>
<name>A0A927MTW1_9ACTN</name>
<sequence>MSAEDRIENAKVHYERSIFGGDASGLPIAERELDGVEADLALARGRILHARFFEKHEKDPRELALFERAAELYRALGDLRSEGEARFWIGTYHQVVERDNDAGISFFEAAEDLASRAGDLLTRSYALRHLAYVSHMAGRLDAARERMEESTELRRKLGFLPGVAANLVGLAYIAAAQGDRVEALAFLDEAQSTAEGSGAHGIMRQVEEARAEI</sequence>
<organism evidence="1 2">
    <name type="scientific">Actinopolymorpha pittospori</name>
    <dbReference type="NCBI Taxonomy" id="648752"/>
    <lineage>
        <taxon>Bacteria</taxon>
        <taxon>Bacillati</taxon>
        <taxon>Actinomycetota</taxon>
        <taxon>Actinomycetes</taxon>
        <taxon>Propionibacteriales</taxon>
        <taxon>Actinopolymorphaceae</taxon>
        <taxon>Actinopolymorpha</taxon>
    </lineage>
</organism>
<keyword evidence="2" id="KW-1185">Reference proteome</keyword>
<accession>A0A927MTW1</accession>
<reference evidence="1" key="1">
    <citation type="submission" date="2020-10" db="EMBL/GenBank/DDBJ databases">
        <title>Sequencing the genomes of 1000 actinobacteria strains.</title>
        <authorList>
            <person name="Klenk H.-P."/>
        </authorList>
    </citation>
    <scope>NUCLEOTIDE SEQUENCE</scope>
    <source>
        <strain evidence="1">DSM 45354</strain>
    </source>
</reference>
<evidence type="ECO:0000313" key="2">
    <source>
        <dbReference type="Proteomes" id="UP000638648"/>
    </source>
</evidence>
<protein>
    <submittedName>
        <fullName evidence="1">Tetratricopeptide (TPR) repeat protein</fullName>
    </submittedName>
</protein>
<dbReference type="AlphaFoldDB" id="A0A927MTW1"/>
<dbReference type="EMBL" id="JADBEM010000001">
    <property type="protein sequence ID" value="MBE1603235.1"/>
    <property type="molecule type" value="Genomic_DNA"/>
</dbReference>
<comment type="caution">
    <text evidence="1">The sequence shown here is derived from an EMBL/GenBank/DDBJ whole genome shotgun (WGS) entry which is preliminary data.</text>
</comment>
<dbReference type="InterPro" id="IPR011990">
    <property type="entry name" value="TPR-like_helical_dom_sf"/>
</dbReference>
<gene>
    <name evidence="1" type="ORF">HEB94_000083</name>
</gene>
<dbReference type="Gene3D" id="1.25.40.10">
    <property type="entry name" value="Tetratricopeptide repeat domain"/>
    <property type="match status" value="1"/>
</dbReference>
<dbReference type="RefSeq" id="WP_192748111.1">
    <property type="nucleotide sequence ID" value="NZ_BAABJL010000055.1"/>
</dbReference>
<evidence type="ECO:0000313" key="1">
    <source>
        <dbReference type="EMBL" id="MBE1603235.1"/>
    </source>
</evidence>
<dbReference type="SUPFAM" id="SSF48452">
    <property type="entry name" value="TPR-like"/>
    <property type="match status" value="1"/>
</dbReference>
<proteinExistence type="predicted"/>